<dbReference type="AlphaFoldDB" id="A0A4Y1YRQ7"/>
<evidence type="ECO:0000313" key="2">
    <source>
        <dbReference type="Proteomes" id="UP000316473"/>
    </source>
</evidence>
<dbReference type="SUPFAM" id="SSF48208">
    <property type="entry name" value="Six-hairpin glycosidases"/>
    <property type="match status" value="1"/>
</dbReference>
<protein>
    <recommendedName>
        <fullName evidence="3">Mur ligase</fullName>
    </recommendedName>
</protein>
<gene>
    <name evidence="1" type="ORF">Nstercoris_01988</name>
</gene>
<dbReference type="Proteomes" id="UP000316473">
    <property type="component" value="Chromosome"/>
</dbReference>
<accession>A0A4Y1YRQ7</accession>
<dbReference type="InterPro" id="IPR008928">
    <property type="entry name" value="6-hairpin_glycosidase_sf"/>
</dbReference>
<sequence length="582" mass="67473">MSLSNLLIKAHEVLSTKTKNLLFRLGEQDAQIVLFFSLSNGKTRAKVGQVKGKSFIDVWKRGAILAQQLADKNKMIVRWLRIDWITSAESMSWEKFNSQYLTKNKRGYFRYGISFDDAFKCAFLEQELNANAMFYMGSKTSTAWFNEKNFMRYARSRYGSKISIDFSSSVPVIMFATQGVFVANDPALCNIPGNEYPQWLAEPDLNSGRRQIKYLSVDNVYSLILSGSKFLARQVNKEGKFIYGYFPCFAMKIPTYNSLRHASTTYSMIEAWELTQDNTLSLSIKRALHYLAESIIRRYPQEDGSVLAYNVDLNGEIKLGANAVSLLAMVKYTEVTNDEQYLPLMESLALGIARMQDPETGRFFHVLNASDLDIKEKFRIIYYDGEAAFGLMRLYGITKDPRWLAIVEKGFKYFLAAEHWKAHDHWLSYCVNELTLYKPDEKYFRFGVQNIAGHLDFIIHRITTYPTLLELSMAFHSMLIRIQKMPEMQHILAGFSVDKFYQALHYRAHYLLNGFFWPEFAMYYAKPSQIVGSFFIRHHAFRVRIDDVEHYLSGFIAYWKMLKEQEKDIGYAAPQPSILPLR</sequence>
<evidence type="ECO:0000313" key="1">
    <source>
        <dbReference type="EMBL" id="BBL35713.1"/>
    </source>
</evidence>
<keyword evidence="2" id="KW-1185">Reference proteome</keyword>
<name>A0A4Y1YRQ7_9PROT</name>
<proteinExistence type="predicted"/>
<dbReference type="EMBL" id="AP019755">
    <property type="protein sequence ID" value="BBL35713.1"/>
    <property type="molecule type" value="Genomic_DNA"/>
</dbReference>
<reference evidence="1 2" key="1">
    <citation type="submission" date="2019-06" db="EMBL/GenBank/DDBJ databases">
        <title>Nitrosomonas stercoris KYUHI-S whole genome shotgun sequence.</title>
        <authorList>
            <person name="Nakagawa T."/>
            <person name="Tsuchiya Y."/>
            <person name="Takahashi R."/>
        </authorList>
    </citation>
    <scope>NUCLEOTIDE SEQUENCE [LARGE SCALE GENOMIC DNA]</scope>
    <source>
        <strain evidence="1 2">KYUHI-S</strain>
    </source>
</reference>
<dbReference type="GO" id="GO:0005975">
    <property type="term" value="P:carbohydrate metabolic process"/>
    <property type="evidence" value="ECO:0007669"/>
    <property type="project" value="InterPro"/>
</dbReference>
<dbReference type="KEGG" id="nst:Nstercoris_01988"/>
<organism evidence="1 2">
    <name type="scientific">Nitrosomonas stercoris</name>
    <dbReference type="NCBI Taxonomy" id="1444684"/>
    <lineage>
        <taxon>Bacteria</taxon>
        <taxon>Pseudomonadati</taxon>
        <taxon>Pseudomonadota</taxon>
        <taxon>Betaproteobacteria</taxon>
        <taxon>Nitrosomonadales</taxon>
        <taxon>Nitrosomonadaceae</taxon>
        <taxon>Nitrosomonas</taxon>
    </lineage>
</organism>
<evidence type="ECO:0008006" key="3">
    <source>
        <dbReference type="Google" id="ProtNLM"/>
    </source>
</evidence>